<dbReference type="InterPro" id="IPR025715">
    <property type="entry name" value="FoP_C"/>
</dbReference>
<comment type="caution">
    <text evidence="4">The sequence shown here is derived from an EMBL/GenBank/DDBJ whole genome shotgun (WGS) entry which is preliminary data.</text>
</comment>
<feature type="compositionally biased region" description="Polar residues" evidence="2">
    <location>
        <begin position="378"/>
        <end position="389"/>
    </location>
</feature>
<dbReference type="SMART" id="SM01218">
    <property type="entry name" value="FoP_duplication"/>
    <property type="match status" value="1"/>
</dbReference>
<dbReference type="GO" id="GO:0003723">
    <property type="term" value="F:RNA binding"/>
    <property type="evidence" value="ECO:0007669"/>
    <property type="project" value="UniProtKB-KW"/>
</dbReference>
<proteinExistence type="predicted"/>
<evidence type="ECO:0000256" key="1">
    <source>
        <dbReference type="ARBA" id="ARBA00022884"/>
    </source>
</evidence>
<dbReference type="AlphaFoldDB" id="A0ABD0YKM7"/>
<sequence>MGMPLNKVANYNHTTMSLDESYGPPSWRRMTSPDGGEVGRPHSLASLCVALSVPPVSRCASRHLSRRFSPLKPHSPLFTQLRQGNVRRGGGLVRFRGSQRLQAATAKNRHLAIQMARRPAVIAALNIRRGRGITRNSIGTVLRGNLQGSRFGRINSVRGNLRSLMGEGYSPTVVEWGYDILLFPCNQPAPNLARPTFWAAIEELFDHAAAALLIADHQRFRPGQGHHPHKHDTSMLITMPKDCGSILQENIGDLDDVVVSVTDYHAGGPRFDSLRGNMGRFNGRSDVQIRRDRGNFRGRGIMRGAISRGRGTPVRRGGSLVGRGRGGRGRGRGGTDVRRQLNSNGTGAPSKEALDKELDQYMSSSRGALDKEIDTYMNHPNDTTDNWDD</sequence>
<evidence type="ECO:0000313" key="5">
    <source>
        <dbReference type="Proteomes" id="UP001558652"/>
    </source>
</evidence>
<dbReference type="Proteomes" id="UP001558652">
    <property type="component" value="Unassembled WGS sequence"/>
</dbReference>
<feature type="region of interest" description="Disordered" evidence="2">
    <location>
        <begin position="306"/>
        <end position="389"/>
    </location>
</feature>
<evidence type="ECO:0000259" key="3">
    <source>
        <dbReference type="SMART" id="SM01218"/>
    </source>
</evidence>
<name>A0ABD0YKM7_9HEMI</name>
<evidence type="ECO:0000256" key="2">
    <source>
        <dbReference type="SAM" id="MobiDB-lite"/>
    </source>
</evidence>
<evidence type="ECO:0000313" key="4">
    <source>
        <dbReference type="EMBL" id="KAL1122977.1"/>
    </source>
</evidence>
<keyword evidence="1" id="KW-0694">RNA-binding</keyword>
<reference evidence="4 5" key="1">
    <citation type="submission" date="2024-07" db="EMBL/GenBank/DDBJ databases">
        <title>Chromosome-level genome assembly of the water stick insect Ranatra chinensis (Heteroptera: Nepidae).</title>
        <authorList>
            <person name="Liu X."/>
        </authorList>
    </citation>
    <scope>NUCLEOTIDE SEQUENCE [LARGE SCALE GENOMIC DNA]</scope>
    <source>
        <strain evidence="4">Cailab_2021Rc</strain>
        <tissue evidence="4">Muscle</tissue>
    </source>
</reference>
<feature type="domain" description="Chromatin target of PRMT1 protein C-terminal" evidence="3">
    <location>
        <begin position="298"/>
        <end position="383"/>
    </location>
</feature>
<protein>
    <recommendedName>
        <fullName evidence="3">Chromatin target of PRMT1 protein C-terminal domain-containing protein</fullName>
    </recommendedName>
</protein>
<accession>A0ABD0YKM7</accession>
<keyword evidence="5" id="KW-1185">Reference proteome</keyword>
<dbReference type="EMBL" id="JBFDAA010000013">
    <property type="protein sequence ID" value="KAL1122977.1"/>
    <property type="molecule type" value="Genomic_DNA"/>
</dbReference>
<organism evidence="4 5">
    <name type="scientific">Ranatra chinensis</name>
    <dbReference type="NCBI Taxonomy" id="642074"/>
    <lineage>
        <taxon>Eukaryota</taxon>
        <taxon>Metazoa</taxon>
        <taxon>Ecdysozoa</taxon>
        <taxon>Arthropoda</taxon>
        <taxon>Hexapoda</taxon>
        <taxon>Insecta</taxon>
        <taxon>Pterygota</taxon>
        <taxon>Neoptera</taxon>
        <taxon>Paraneoptera</taxon>
        <taxon>Hemiptera</taxon>
        <taxon>Heteroptera</taxon>
        <taxon>Panheteroptera</taxon>
        <taxon>Nepomorpha</taxon>
        <taxon>Nepidae</taxon>
        <taxon>Ranatrinae</taxon>
        <taxon>Ranatra</taxon>
    </lineage>
</organism>
<gene>
    <name evidence="4" type="ORF">AAG570_003301</name>
</gene>
<dbReference type="Pfam" id="PF13865">
    <property type="entry name" value="FoP_duplication"/>
    <property type="match status" value="1"/>
</dbReference>